<dbReference type="InterPro" id="IPR018378">
    <property type="entry name" value="C-type_lectin_CS"/>
</dbReference>
<dbReference type="SUPFAM" id="SSF49265">
    <property type="entry name" value="Fibronectin type III"/>
    <property type="match status" value="2"/>
</dbReference>
<organism evidence="7 8">
    <name type="scientific">Batillaria attramentaria</name>
    <dbReference type="NCBI Taxonomy" id="370345"/>
    <lineage>
        <taxon>Eukaryota</taxon>
        <taxon>Metazoa</taxon>
        <taxon>Spiralia</taxon>
        <taxon>Lophotrochozoa</taxon>
        <taxon>Mollusca</taxon>
        <taxon>Gastropoda</taxon>
        <taxon>Caenogastropoda</taxon>
        <taxon>Sorbeoconcha</taxon>
        <taxon>Cerithioidea</taxon>
        <taxon>Batillariidae</taxon>
        <taxon>Batillaria</taxon>
    </lineage>
</organism>
<sequence length="3239" mass="355326">GGYYTGGTDRYQEGRWVWESDRTRITYSDWNSGEPNDSKGDEDCLLYWYHWNDVPCTRDFNYVCEVRVCPSEPSVPHSQRKCADSSLIGTKCTYTCDEGYKLQGNPEISCKADLTWTSAPSCNVETPPDLSTCRVSVSDERGNVRESGYNGGRTNCANQRDEGIRTQPSNVTFTIKADLEMDLGNYSRHVSRSQVGVIGARISLVKVNLTGQEQFLGEKLLLQKPDCQQTVSSTKPTIGQTQHDCKGIIDVPPLDLQDGESLCVDMEAFSGGFYELQDDHMGARGLHTFTPVNQSKRVCFTYDMTKPSHCSQSNSQPCNSQPLELSTRLTREPEVTVLVDGWFDPIPPGGTYKSASHIDKYRLEVHGVDENQTSLSVQENARKTYSLEWNANLTARGGPYNLTVRLPDEGAARLYAIILEVHDKAGNVNYARRLVLYDNTSTVELKPSASLHVVSANPQSNHQWQTDVARDICLNWTDRFYNSDLYNTNFLMPVKTDTGREIYGDYDQQSGILPITGTDNVIGITKFEVLWSRDGSPRSAAEEIPDVYAEAACVKERLKDGETYDIWVRATDIMDNFREDSVRVSIDHTGPSVSIEGLRGRFGRDGLYVHNTTDLSSMLLLVHAADPHSGIKTLEWTLGTRDLSVDVGRGAIGVNRYGNSTDCNGNSHCYCPAVGECESHQYLFSFANLVHNNSQEGQHHREYYITITATNHASLRSRQMMDILIDESPPTVGVVLEGLSDDDQAEMDFTSSDVVHARWHGFLDHESGILLYRVVLADRCLTGDEMDATHNATEVQHGTMTSFQFPAEGHYFVSVVAYNGAMKPSGVACSDGITYDTTPPRLLNVSITHARTGSEVACTQPDQPWLVNTNITRVRLARTSDCLKLCTSLPTASYIEHLPVSSNRTIEEEASEHFCRTLPKMTEDSYIVLPSDYLKMKWAAVDAESEMEEYHVGMGRDRTTASAPDLLPFTPTHGHHSYHARHSGLGHGAVFFIFLRALSKAGLHVQLTLGPVLIDETPPVAIGTLPAAIGGDFLMVTWTNETFTDPEQPSDVDFEVSFRVGHDAGFVSPFLAMPEAVMQQCKQNDVTGCARYPISVLQTHDTEQGRLFFFQLHVTNAAGHVVTVNTSSAHLPSRLPPSHAMVYDVLRPDASLLPGEYFSAREAPSRMPKDVDVILETEQVCLAWDSFYREEGLEIEVGLGSQPTLDDIIPFHHAENRSPSCMNSSFLPFYTKLFSVIRATGAGGKTVFSSDGYALVPRNDSGNDLMVFNGKGCQEDDVIGTEEIKPGSAILTTVNTTVPLHIGDVVFVQFTPFIPAVVFPDAILLQTTLTGYQVLLKSQSLTANLTTSSNTTVRILSCIKDASVLPLPTNHVTRTWEMSGPCTHYVRDLRFEVLDKTCMGASPKKGKFKKLECLLADSKVKPTDGKVHLPEDRAFPGHTYFTTVDVCFDDVCIPATESKPVTYDSAEPRVDFMRTTMHSQSLDSMEIEIAANQLSPDQRSALKQTEPCVYKWTVARDASGSLLMTNWRVEESLNCSYLEVKRTIDYSGSGKGTLYACVQPVFPRRADNPTCHKIVRPANVSEVDPLHIIELAHATFVKTDFEDFLRSKALGSKLHELYDMDIDFARSDVKLSAILTDGANRNVTWFLMTSRRAPADGNCAGDASCVATEATSDGKVVFPRAESKLVADRVYFVCALVNLATNFRNTGTKSGPWTEVCGDGVVIDDTPPATGSVTISNAHSGFLADGGHVLVTWTGFSDVETAVTNLPDESTVKYSVALGSYPGGEDIARSVNVSLRTTWTFENVNITAGVSCIATVRAMDRVGLTTEAWSKSFIIDSTPPSVERVWVGTATERRFVAGPEITLHWEQVDDRESGVAKMEVTNGAGLTSLTSSEPFVVDTSPPEAGKVWNSAPNTTNHRSYSTEIGVYRVYWSPFTDPHSGLHYYRVGLGSQASSPDVHPFVYVGLQTSFTWRREFDQGKDYYVIVEACNKAGLCTKSSSTSLTFDDSPPTSGHVTVGFDGHHSRFLGHNSSIPVQWTGFSDPQTGIAEFRWCVGTTPGGCDVAPTVHTLLSRASVRSGLALPVATSLYVTVHAKNPVGLVTTGVSDTFLVDTTPPEIVNVPKFLSPRDESPASSQWDRSVLHLTWDFRDPDSTVVSHTVQIRSKVTGRFVTDPVILGADSELILTLDKDHLLLDGDIHWATVTACNAAGLCSTATSSELLVDSTPPVVGTFESPLTWTKSTTASGDTVTVANITWTGFSDAESNVSVYHMLVGRTYNGEELSKGVITVPHDNTLQSQQLELRVTERVESGDVIYMSIWAENKMGLQSEITRMEFDVLKDNENGTSGWLVSVRHSCQVSYCTKECTCAPTGQVCKAVTTPCEEIAPGRSERAQFEVAGYIGLHSAPQAFSASAKCLEGHWRLLTPTLLANISRFEWSFSLANTSAGEGVFDTQNEAVWRDVGRNMTAVLCLPGSRVLKSGMRYVLHVRTWISREEHVTFISDPVVVDHTPPQVKRGGAVMESDVDCGLDRDYVTTEPYLTACWDGVFRESQSQLAGFEVSIGTSPYAQDYVPQTRVGLNTNVNFSTTGMEQGIRYYVTVRAVNGAGLMTTAVSDGVTVDVTPPVAGVVFNTHGHTNRHAQSSTTTMHASWHGFDDRHSGVTSYQVALYDEQDATSPVEPFRDVDVETEYKVAVKARDVAGLESEVVESASILVDVTPPGGITCSRYELQAQKSLNLTEKPSFLHHTYSVDVTESFSESNELMKVEIVAPKLDSEARGYVIVEELKLPIYFKHSVPGDMVGEAEFMYSGNATAALTVVMETKADVTAEARIYRCLQLISASSEESVFIRQMSPFTGSVSTLVLDPESGTRSLLVGVGTTPGGLQVHPLTFIGHQGHAQFDLHVQHGVPLYATVHAENHAGQWSRFISQPVTMDRTTPDVREVKVSLNYGGDAVSADVEWTAADEQSGVVTCTCELGGQSVVGASLQTTSHEGSGKCHWQLRHPQHGTSVRATVSCVNGIQLHSSVTSKPETILLQPPALSEKSVVSLSNNPLISPFDESDPTVRSANTSLEFCVREVDDTTVSQLQYRILHGTRQFTDWVTLDPYKTSVLLERGTEAFPSGSLTAQVRAVNERRMTSETASSVIQLDDSSPILTDKRASLTIPRRGELKLDWDGVFKVNRDVTFSMYAGTAEGYGDIFNHVVTKETSFTGQHTGSLSSAYVTIEAVYANGLSETYEAMHKM</sequence>
<dbReference type="InterPro" id="IPR036116">
    <property type="entry name" value="FN3_sf"/>
</dbReference>
<evidence type="ECO:0000259" key="4">
    <source>
        <dbReference type="PROSITE" id="PS50041"/>
    </source>
</evidence>
<dbReference type="InterPro" id="IPR035976">
    <property type="entry name" value="Sushi/SCR/CCP_sf"/>
</dbReference>
<evidence type="ECO:0000313" key="8">
    <source>
        <dbReference type="Proteomes" id="UP001519460"/>
    </source>
</evidence>
<dbReference type="Gene3D" id="3.10.100.10">
    <property type="entry name" value="Mannose-Binding Protein A, subunit A"/>
    <property type="match status" value="1"/>
</dbReference>
<feature type="domain" description="Fibronectin type-III" evidence="5">
    <location>
        <begin position="1911"/>
        <end position="2010"/>
    </location>
</feature>
<accession>A0ABD0L2L4</accession>
<keyword evidence="1" id="KW-0732">Signal</keyword>
<reference evidence="7 8" key="1">
    <citation type="journal article" date="2023" name="Sci. Data">
        <title>Genome assembly of the Korean intertidal mud-creeper Batillaria attramentaria.</title>
        <authorList>
            <person name="Patra A.K."/>
            <person name="Ho P.T."/>
            <person name="Jun S."/>
            <person name="Lee S.J."/>
            <person name="Kim Y."/>
            <person name="Won Y.J."/>
        </authorList>
    </citation>
    <scope>NUCLEOTIDE SEQUENCE [LARGE SCALE GENOMIC DNA]</scope>
    <source>
        <strain evidence="7">Wonlab-2016</strain>
    </source>
</reference>
<dbReference type="SUPFAM" id="SSF56436">
    <property type="entry name" value="C-type lectin-like"/>
    <property type="match status" value="1"/>
</dbReference>
<comment type="caution">
    <text evidence="7">The sequence shown here is derived from an EMBL/GenBank/DDBJ whole genome shotgun (WGS) entry which is preliminary data.</text>
</comment>
<evidence type="ECO:0000256" key="1">
    <source>
        <dbReference type="ARBA" id="ARBA00022729"/>
    </source>
</evidence>
<dbReference type="PROSITE" id="PS50853">
    <property type="entry name" value="FN3"/>
    <property type="match status" value="1"/>
</dbReference>
<proteinExistence type="predicted"/>
<dbReference type="PANTHER" id="PTHR16897:SF2">
    <property type="entry name" value="OS03G0226600 PROTEIN"/>
    <property type="match status" value="1"/>
</dbReference>
<dbReference type="InterPro" id="IPR000436">
    <property type="entry name" value="Sushi_SCR_CCP_dom"/>
</dbReference>
<feature type="domain" description="Sushi" evidence="6">
    <location>
        <begin position="67"/>
        <end position="124"/>
    </location>
</feature>
<dbReference type="Pfam" id="PF00084">
    <property type="entry name" value="Sushi"/>
    <property type="match status" value="1"/>
</dbReference>
<dbReference type="PROSITE" id="PS00615">
    <property type="entry name" value="C_TYPE_LECTIN_1"/>
    <property type="match status" value="1"/>
</dbReference>
<gene>
    <name evidence="7" type="ORF">BaRGS_00015068</name>
</gene>
<dbReference type="SMART" id="SM00032">
    <property type="entry name" value="CCP"/>
    <property type="match status" value="1"/>
</dbReference>
<dbReference type="EMBL" id="JACVVK020000090">
    <property type="protein sequence ID" value="KAK7493739.1"/>
    <property type="molecule type" value="Genomic_DNA"/>
</dbReference>
<dbReference type="InterPro" id="IPR001304">
    <property type="entry name" value="C-type_lectin-like"/>
</dbReference>
<keyword evidence="8" id="KW-1185">Reference proteome</keyword>
<evidence type="ECO:0000313" key="7">
    <source>
        <dbReference type="EMBL" id="KAK7493739.1"/>
    </source>
</evidence>
<dbReference type="CDD" id="cd00033">
    <property type="entry name" value="CCP"/>
    <property type="match status" value="1"/>
</dbReference>
<feature type="non-terminal residue" evidence="7">
    <location>
        <position position="1"/>
    </location>
</feature>
<name>A0ABD0L2L4_9CAEN</name>
<dbReference type="Pfam" id="PF00059">
    <property type="entry name" value="Lectin_C"/>
    <property type="match status" value="1"/>
</dbReference>
<dbReference type="SUPFAM" id="SSF57535">
    <property type="entry name" value="Complement control module/SCR domain"/>
    <property type="match status" value="1"/>
</dbReference>
<evidence type="ECO:0000259" key="6">
    <source>
        <dbReference type="PROSITE" id="PS50923"/>
    </source>
</evidence>
<dbReference type="PROSITE" id="PS50923">
    <property type="entry name" value="SUSHI"/>
    <property type="match status" value="1"/>
</dbReference>
<feature type="domain" description="C-type lectin" evidence="4">
    <location>
        <begin position="1"/>
        <end position="65"/>
    </location>
</feature>
<comment type="caution">
    <text evidence="3">Lacks conserved residue(s) required for the propagation of feature annotation.</text>
</comment>
<evidence type="ECO:0000259" key="5">
    <source>
        <dbReference type="PROSITE" id="PS50853"/>
    </source>
</evidence>
<keyword evidence="2" id="KW-1015">Disulfide bond</keyword>
<dbReference type="InterPro" id="IPR003961">
    <property type="entry name" value="FN3_dom"/>
</dbReference>
<keyword evidence="3" id="KW-0768">Sushi</keyword>
<protein>
    <submittedName>
        <fullName evidence="7">Uncharacterized protein</fullName>
    </submittedName>
</protein>
<evidence type="ECO:0000256" key="3">
    <source>
        <dbReference type="PROSITE-ProRule" id="PRU00302"/>
    </source>
</evidence>
<dbReference type="PANTHER" id="PTHR16897">
    <property type="entry name" value="OS10G0105400 PROTEIN"/>
    <property type="match status" value="1"/>
</dbReference>
<dbReference type="Proteomes" id="UP001519460">
    <property type="component" value="Unassembled WGS sequence"/>
</dbReference>
<dbReference type="Gene3D" id="2.10.70.10">
    <property type="entry name" value="Complement Module, domain 1"/>
    <property type="match status" value="1"/>
</dbReference>
<dbReference type="InterPro" id="IPR016187">
    <property type="entry name" value="CTDL_fold"/>
</dbReference>
<dbReference type="PROSITE" id="PS50041">
    <property type="entry name" value="C_TYPE_LECTIN_2"/>
    <property type="match status" value="1"/>
</dbReference>
<dbReference type="InterPro" id="IPR016186">
    <property type="entry name" value="C-type_lectin-like/link_sf"/>
</dbReference>
<evidence type="ECO:0000256" key="2">
    <source>
        <dbReference type="ARBA" id="ARBA00023157"/>
    </source>
</evidence>